<evidence type="ECO:0000313" key="4">
    <source>
        <dbReference type="Proteomes" id="UP000252118"/>
    </source>
</evidence>
<dbReference type="AlphaFoldDB" id="A0A366EB69"/>
<dbReference type="FunFam" id="3.40.50.880:FF:000003">
    <property type="entry name" value="Anthranilate synthase component II"/>
    <property type="match status" value="1"/>
</dbReference>
<dbReference type="CDD" id="cd01743">
    <property type="entry name" value="GATase1_Anthranilate_Synthase"/>
    <property type="match status" value="1"/>
</dbReference>
<feature type="domain" description="Glutamine amidotransferase" evidence="2">
    <location>
        <begin position="3"/>
        <end position="188"/>
    </location>
</feature>
<evidence type="ECO:0000313" key="3">
    <source>
        <dbReference type="EMBL" id="RBO99670.1"/>
    </source>
</evidence>
<sequence>MILLIDNYDSFTYNLYQYIEELGEEVIVKRNDAISLEEIRDLNPAGIILSPGPGKPENAGICISIIQNLHASVPIFGVCLGHQAIGAAFGATIEVADKVMHGKTSLIKHNGCGVFEYLPQPLEVMRYHSLVIKNGTLPTQLETVALSMDDREIMAIKHMKYPMYGVQFHPESIGTKTGKKIIQNFLVQMRKENNRETLSTEAI</sequence>
<reference evidence="3 4" key="1">
    <citation type="submission" date="2018-06" db="EMBL/GenBank/DDBJ databases">
        <title>Freshwater and sediment microbial communities from various areas in North America, analyzing microbe dynamics in response to fracking.</title>
        <authorList>
            <person name="Lamendella R."/>
        </authorList>
    </citation>
    <scope>NUCLEOTIDE SEQUENCE [LARGE SCALE GENOMIC DNA]</scope>
    <source>
        <strain evidence="3 4">97B</strain>
    </source>
</reference>
<dbReference type="PANTHER" id="PTHR43418:SF4">
    <property type="entry name" value="MULTIFUNCTIONAL TRYPTOPHAN BIOSYNTHESIS PROTEIN"/>
    <property type="match status" value="1"/>
</dbReference>
<dbReference type="InterPro" id="IPR017926">
    <property type="entry name" value="GATASE"/>
</dbReference>
<dbReference type="GO" id="GO:0000162">
    <property type="term" value="P:L-tryptophan biosynthetic process"/>
    <property type="evidence" value="ECO:0007669"/>
    <property type="project" value="TreeGrafter"/>
</dbReference>
<proteinExistence type="predicted"/>
<dbReference type="GO" id="GO:0005829">
    <property type="term" value="C:cytosol"/>
    <property type="evidence" value="ECO:0007669"/>
    <property type="project" value="TreeGrafter"/>
</dbReference>
<protein>
    <submittedName>
        <fullName evidence="3">Anthranilate synthase component II</fullName>
    </submittedName>
</protein>
<accession>A0A366EB69</accession>
<dbReference type="EMBL" id="QNRJ01000030">
    <property type="protein sequence ID" value="RBO99670.1"/>
    <property type="molecule type" value="Genomic_DNA"/>
</dbReference>
<dbReference type="GO" id="GO:0004049">
    <property type="term" value="F:anthranilate synthase activity"/>
    <property type="evidence" value="ECO:0007669"/>
    <property type="project" value="TreeGrafter"/>
</dbReference>
<dbReference type="PANTHER" id="PTHR43418">
    <property type="entry name" value="MULTIFUNCTIONAL TRYPTOPHAN BIOSYNTHESIS PROTEIN-RELATED"/>
    <property type="match status" value="1"/>
</dbReference>
<name>A0A366EB69_9BACI</name>
<dbReference type="Gene3D" id="3.40.50.880">
    <property type="match status" value="1"/>
</dbReference>
<dbReference type="InterPro" id="IPR029062">
    <property type="entry name" value="Class_I_gatase-like"/>
</dbReference>
<dbReference type="InterPro" id="IPR006221">
    <property type="entry name" value="TrpG/PapA_dom"/>
</dbReference>
<dbReference type="PROSITE" id="PS51273">
    <property type="entry name" value="GATASE_TYPE_1"/>
    <property type="match status" value="1"/>
</dbReference>
<dbReference type="Proteomes" id="UP000252118">
    <property type="component" value="Unassembled WGS sequence"/>
</dbReference>
<evidence type="ECO:0000259" key="2">
    <source>
        <dbReference type="Pfam" id="PF00117"/>
    </source>
</evidence>
<comment type="caution">
    <text evidence="3">The sequence shown here is derived from an EMBL/GenBank/DDBJ whole genome shotgun (WGS) entry which is preliminary data.</text>
</comment>
<dbReference type="SUPFAM" id="SSF52317">
    <property type="entry name" value="Class I glutamine amidotransferase-like"/>
    <property type="match status" value="1"/>
</dbReference>
<gene>
    <name evidence="3" type="ORF">DET59_13028</name>
</gene>
<evidence type="ECO:0000256" key="1">
    <source>
        <dbReference type="ARBA" id="ARBA00022962"/>
    </source>
</evidence>
<dbReference type="InterPro" id="IPR050472">
    <property type="entry name" value="Anth_synth/Amidotransfase"/>
</dbReference>
<organism evidence="3 4">
    <name type="scientific">Rossellomorea aquimaris</name>
    <dbReference type="NCBI Taxonomy" id="189382"/>
    <lineage>
        <taxon>Bacteria</taxon>
        <taxon>Bacillati</taxon>
        <taxon>Bacillota</taxon>
        <taxon>Bacilli</taxon>
        <taxon>Bacillales</taxon>
        <taxon>Bacillaceae</taxon>
        <taxon>Rossellomorea</taxon>
    </lineage>
</organism>
<dbReference type="NCBIfam" id="TIGR00566">
    <property type="entry name" value="trpG_papA"/>
    <property type="match status" value="1"/>
</dbReference>
<dbReference type="RefSeq" id="WP_113971407.1">
    <property type="nucleotide sequence ID" value="NZ_QNRJ01000030.1"/>
</dbReference>
<dbReference type="OrthoDB" id="9804328at2"/>
<keyword evidence="1" id="KW-0315">Glutamine amidotransferase</keyword>
<dbReference type="PRINTS" id="PR00097">
    <property type="entry name" value="ANTSNTHASEII"/>
</dbReference>
<dbReference type="Pfam" id="PF00117">
    <property type="entry name" value="GATase"/>
    <property type="match status" value="1"/>
</dbReference>
<dbReference type="PRINTS" id="PR00096">
    <property type="entry name" value="GATASE"/>
</dbReference>
<dbReference type="PRINTS" id="PR00099">
    <property type="entry name" value="CPSGATASE"/>
</dbReference>